<comment type="cofactor">
    <cofactor evidence="1 6">
        <name>pyridoxal 5'-phosphate</name>
        <dbReference type="ChEBI" id="CHEBI:597326"/>
    </cofactor>
</comment>
<comment type="caution">
    <text evidence="8">The sequence shown here is derived from an EMBL/GenBank/DDBJ whole genome shotgun (WGS) entry which is preliminary data.</text>
</comment>
<dbReference type="GO" id="GO:0030170">
    <property type="term" value="F:pyridoxal phosphate binding"/>
    <property type="evidence" value="ECO:0007669"/>
    <property type="project" value="InterPro"/>
</dbReference>
<comment type="similarity">
    <text evidence="2 6">Belongs to the class-I pyridoxal-phosphate-dependent aminotransferase family.</text>
</comment>
<dbReference type="InterPro" id="IPR004838">
    <property type="entry name" value="NHTrfase_class1_PyrdxlP-BS"/>
</dbReference>
<keyword evidence="3 6" id="KW-0032">Aminotransferase</keyword>
<evidence type="ECO:0000259" key="7">
    <source>
        <dbReference type="Pfam" id="PF00155"/>
    </source>
</evidence>
<dbReference type="InterPro" id="IPR004839">
    <property type="entry name" value="Aminotransferase_I/II_large"/>
</dbReference>
<keyword evidence="5" id="KW-0663">Pyridoxal phosphate</keyword>
<dbReference type="Gene3D" id="3.90.1150.10">
    <property type="entry name" value="Aspartate Aminotransferase, domain 1"/>
    <property type="match status" value="1"/>
</dbReference>
<dbReference type="FunFam" id="3.40.640.10:FF:000033">
    <property type="entry name" value="Aspartate aminotransferase"/>
    <property type="match status" value="1"/>
</dbReference>
<evidence type="ECO:0000313" key="8">
    <source>
        <dbReference type="EMBL" id="PWB98211.1"/>
    </source>
</evidence>
<dbReference type="PANTHER" id="PTHR46383">
    <property type="entry name" value="ASPARTATE AMINOTRANSFERASE"/>
    <property type="match status" value="1"/>
</dbReference>
<organism evidence="8 9">
    <name type="scientific">Homoserinimonas hongtaonis</name>
    <dbReference type="NCBI Taxonomy" id="2079791"/>
    <lineage>
        <taxon>Bacteria</taxon>
        <taxon>Bacillati</taxon>
        <taxon>Actinomycetota</taxon>
        <taxon>Actinomycetes</taxon>
        <taxon>Micrococcales</taxon>
        <taxon>Microbacteriaceae</taxon>
        <taxon>Homoserinimonas</taxon>
    </lineage>
</organism>
<dbReference type="Gene3D" id="3.40.640.10">
    <property type="entry name" value="Type I PLP-dependent aspartate aminotransferase-like (Major domain)"/>
    <property type="match status" value="1"/>
</dbReference>
<evidence type="ECO:0000256" key="3">
    <source>
        <dbReference type="ARBA" id="ARBA00022576"/>
    </source>
</evidence>
<dbReference type="Pfam" id="PF00155">
    <property type="entry name" value="Aminotran_1_2"/>
    <property type="match status" value="1"/>
</dbReference>
<name>A0A2U1T2U7_9MICO</name>
<dbReference type="InterPro" id="IPR015421">
    <property type="entry name" value="PyrdxlP-dep_Trfase_major"/>
</dbReference>
<proteinExistence type="inferred from homology"/>
<protein>
    <recommendedName>
        <fullName evidence="6">Aminotransferase</fullName>
        <ecNumber evidence="6">2.6.1.-</ecNumber>
    </recommendedName>
</protein>
<feature type="domain" description="Aminotransferase class I/classII large" evidence="7">
    <location>
        <begin position="34"/>
        <end position="392"/>
    </location>
</feature>
<dbReference type="GO" id="GO:0008483">
    <property type="term" value="F:transaminase activity"/>
    <property type="evidence" value="ECO:0007669"/>
    <property type="project" value="UniProtKB-KW"/>
</dbReference>
<dbReference type="InterPro" id="IPR015424">
    <property type="entry name" value="PyrdxlP-dep_Trfase"/>
</dbReference>
<dbReference type="GO" id="GO:0006520">
    <property type="term" value="P:amino acid metabolic process"/>
    <property type="evidence" value="ECO:0007669"/>
    <property type="project" value="InterPro"/>
</dbReference>
<dbReference type="EMBL" id="QEEX01000001">
    <property type="protein sequence ID" value="PWB98211.1"/>
    <property type="molecule type" value="Genomic_DNA"/>
</dbReference>
<dbReference type="InterPro" id="IPR050596">
    <property type="entry name" value="AspAT/PAT-like"/>
</dbReference>
<gene>
    <name evidence="8" type="ORF">DF220_10505</name>
</gene>
<dbReference type="SUPFAM" id="SSF53383">
    <property type="entry name" value="PLP-dependent transferases"/>
    <property type="match status" value="1"/>
</dbReference>
<evidence type="ECO:0000256" key="1">
    <source>
        <dbReference type="ARBA" id="ARBA00001933"/>
    </source>
</evidence>
<dbReference type="Proteomes" id="UP000244978">
    <property type="component" value="Unassembled WGS sequence"/>
</dbReference>
<evidence type="ECO:0000256" key="2">
    <source>
        <dbReference type="ARBA" id="ARBA00007441"/>
    </source>
</evidence>
<evidence type="ECO:0000313" key="9">
    <source>
        <dbReference type="Proteomes" id="UP000244978"/>
    </source>
</evidence>
<evidence type="ECO:0000256" key="5">
    <source>
        <dbReference type="ARBA" id="ARBA00022898"/>
    </source>
</evidence>
<dbReference type="PANTHER" id="PTHR46383:SF1">
    <property type="entry name" value="ASPARTATE AMINOTRANSFERASE"/>
    <property type="match status" value="1"/>
</dbReference>
<evidence type="ECO:0000256" key="6">
    <source>
        <dbReference type="RuleBase" id="RU000481"/>
    </source>
</evidence>
<keyword evidence="4 6" id="KW-0808">Transferase</keyword>
<evidence type="ECO:0000256" key="4">
    <source>
        <dbReference type="ARBA" id="ARBA00022679"/>
    </source>
</evidence>
<dbReference type="CDD" id="cd00609">
    <property type="entry name" value="AAT_like"/>
    <property type="match status" value="1"/>
</dbReference>
<accession>A0A2U1T2U7</accession>
<dbReference type="PROSITE" id="PS00105">
    <property type="entry name" value="AA_TRANSFER_CLASS_1"/>
    <property type="match status" value="1"/>
</dbReference>
<reference evidence="9" key="1">
    <citation type="submission" date="2018-04" db="EMBL/GenBank/DDBJ databases">
        <authorList>
            <person name="Liu S."/>
            <person name="Wang Z."/>
            <person name="Li J."/>
        </authorList>
    </citation>
    <scope>NUCLEOTIDE SEQUENCE [LARGE SCALE GENOMIC DNA]</scope>
    <source>
        <strain evidence="9">S1194</strain>
    </source>
</reference>
<keyword evidence="9" id="KW-1185">Reference proteome</keyword>
<dbReference type="EC" id="2.6.1.-" evidence="6"/>
<dbReference type="AlphaFoldDB" id="A0A2U1T2U7"/>
<sequence length="400" mass="43039">MTDLTVSRLLASVTESAPQAISLLAAQYAAEGRPVIAFGAGEPDFDTPDFITDAAKRAIDEPKNHHYSGPSGLPELRTAVAAYTSEYTGVDVAASAVSIANGGKQAIYNALSAILNPGDEVILPAPYWTSYPEQVTLAGGVTVPVPTTAEADYKATIAQLEAARTPQTKVLILTSPSNPTGSVYSEDEIREIGEWVTKHGIWVMSDEIYHHFVYEGVEFTSIARFVPREQLIIVNGLAKSHVLTGWRLGWVIAPPAVIEAVKNFQSHTTGNVNNIAQRAGIAAIAGGSEFPAMMRSVFDRRRLIAHEILSGVRGFVVPKPLGAFYVFADVRAVLDGRLHHRGEPVTTSLQLSGLLLDEIDVAVVPGEAFGADGHLRFSYALEDSKLIEGLGRIRDYLAEH</sequence>
<dbReference type="RefSeq" id="WP_108997967.1">
    <property type="nucleotide sequence ID" value="NZ_QEEX01000001.1"/>
</dbReference>
<dbReference type="InterPro" id="IPR015422">
    <property type="entry name" value="PyrdxlP-dep_Trfase_small"/>
</dbReference>